<evidence type="ECO:0008006" key="4">
    <source>
        <dbReference type="Google" id="ProtNLM"/>
    </source>
</evidence>
<evidence type="ECO:0000313" key="3">
    <source>
        <dbReference type="Proteomes" id="UP001501231"/>
    </source>
</evidence>
<dbReference type="EMBL" id="BAAARW010000043">
    <property type="protein sequence ID" value="GAA2455680.1"/>
    <property type="molecule type" value="Genomic_DNA"/>
</dbReference>
<accession>A0ABN3KFE2</accession>
<evidence type="ECO:0000256" key="1">
    <source>
        <dbReference type="SAM" id="MobiDB-lite"/>
    </source>
</evidence>
<protein>
    <recommendedName>
        <fullName evidence="4">Restriction endonuclease type IV Mrr domain-containing protein</fullName>
    </recommendedName>
</protein>
<sequence>MMESRDREESKPGSDGGRDVRRSARNRPQRDSTGRDKREVNRETGAELELRVARLEFAEGAFSRLRVPARAEEATPGRDVLTDLDILAIDVDPRLRITWSTVECKGEKGEAKEVDRLFSLAGLRQYLGVQRAVLVRPTVSRRGRALARRLDIGIMDIPTLQRREAAHAWLPETFAHLGGAACLEAEAKTDTQLKGLPELPTEVVAFLRYDALLASPNAILGALGNLGRAVDRRGILPHPAGHILASHALIALLLAALQDAAQLDLVPADVLRQRTERALTTGSPDDDILAVLDRADELVRFLLDRVHRAYTSSGAARQDVPQLKLREIIETPPTFLDSYLDLVERLRGNPAVSRNILQTAELTCFEALVDGEAWREPAFDHLFTAEHQGLLLAAIATLGQVANEPLAQQLSPIAHIAFDRSAAAIPNRRQPGAR</sequence>
<evidence type="ECO:0000313" key="2">
    <source>
        <dbReference type="EMBL" id="GAA2455680.1"/>
    </source>
</evidence>
<comment type="caution">
    <text evidence="2">The sequence shown here is derived from an EMBL/GenBank/DDBJ whole genome shotgun (WGS) entry which is preliminary data.</text>
</comment>
<proteinExistence type="predicted"/>
<reference evidence="2 3" key="1">
    <citation type="journal article" date="2019" name="Int. J. Syst. Evol. Microbiol.">
        <title>The Global Catalogue of Microorganisms (GCM) 10K type strain sequencing project: providing services to taxonomists for standard genome sequencing and annotation.</title>
        <authorList>
            <consortium name="The Broad Institute Genomics Platform"/>
            <consortium name="The Broad Institute Genome Sequencing Center for Infectious Disease"/>
            <person name="Wu L."/>
            <person name="Ma J."/>
        </authorList>
    </citation>
    <scope>NUCLEOTIDE SEQUENCE [LARGE SCALE GENOMIC DNA]</scope>
    <source>
        <strain evidence="2 3">JCM 3325</strain>
    </source>
</reference>
<organism evidence="2 3">
    <name type="scientific">Actinomadura vinacea</name>
    <dbReference type="NCBI Taxonomy" id="115336"/>
    <lineage>
        <taxon>Bacteria</taxon>
        <taxon>Bacillati</taxon>
        <taxon>Actinomycetota</taxon>
        <taxon>Actinomycetes</taxon>
        <taxon>Streptosporangiales</taxon>
        <taxon>Thermomonosporaceae</taxon>
        <taxon>Actinomadura</taxon>
    </lineage>
</organism>
<feature type="region of interest" description="Disordered" evidence="1">
    <location>
        <begin position="1"/>
        <end position="43"/>
    </location>
</feature>
<keyword evidence="3" id="KW-1185">Reference proteome</keyword>
<name>A0ABN3KFE2_9ACTN</name>
<dbReference type="Proteomes" id="UP001501231">
    <property type="component" value="Unassembled WGS sequence"/>
</dbReference>
<gene>
    <name evidence="2" type="ORF">GCM10010191_88630</name>
</gene>